<dbReference type="Gene3D" id="1.20.1260.10">
    <property type="match status" value="1"/>
</dbReference>
<gene>
    <name evidence="2" type="ordered locus">PCC7424_1143</name>
</gene>
<dbReference type="KEGG" id="cyc:PCC7424_1143"/>
<evidence type="ECO:0000313" key="3">
    <source>
        <dbReference type="Proteomes" id="UP000002384"/>
    </source>
</evidence>
<sequence>MKKQSLIYSLVGFLATGSLTGLLLINPTQAQSPHNHNHSGSSTSEQHCEMGMLNQQQKDQHFMEMIIFHHQGAIEMAELALIQAKRPEIKQLAQEIKKTKTEEMEEIKNQYQQWYGAEVSNPNHCDMTSMMSTNLETLKNASDFDKVLIENMIPHHEHALMMSEMVLNTDRPELRNLANRIIQTQNIEIEQMRQLLKNWN</sequence>
<proteinExistence type="predicted"/>
<dbReference type="InterPro" id="IPR012347">
    <property type="entry name" value="Ferritin-like"/>
</dbReference>
<dbReference type="Proteomes" id="UP000002384">
    <property type="component" value="Chromosome"/>
</dbReference>
<feature type="domain" description="DUF305" evidence="1">
    <location>
        <begin position="59"/>
        <end position="196"/>
    </location>
</feature>
<dbReference type="STRING" id="65393.PCC7424_1143"/>
<protein>
    <recommendedName>
        <fullName evidence="1">DUF305 domain-containing protein</fullName>
    </recommendedName>
</protein>
<evidence type="ECO:0000313" key="2">
    <source>
        <dbReference type="EMBL" id="ACK69594.1"/>
    </source>
</evidence>
<dbReference type="InterPro" id="IPR005183">
    <property type="entry name" value="DUF305_CopM-like"/>
</dbReference>
<dbReference type="HOGENOM" id="CLU_074343_2_0_3"/>
<dbReference type="AlphaFoldDB" id="B7K726"/>
<accession>B7K726</accession>
<evidence type="ECO:0000259" key="1">
    <source>
        <dbReference type="Pfam" id="PF03713"/>
    </source>
</evidence>
<dbReference type="OrthoDB" id="517560at2"/>
<reference evidence="3" key="1">
    <citation type="journal article" date="2011" name="MBio">
        <title>Novel metabolic attributes of the genus Cyanothece, comprising a group of unicellular nitrogen-fixing Cyanobacteria.</title>
        <authorList>
            <person name="Bandyopadhyay A."/>
            <person name="Elvitigala T."/>
            <person name="Welsh E."/>
            <person name="Stockel J."/>
            <person name="Liberton M."/>
            <person name="Min H."/>
            <person name="Sherman L.A."/>
            <person name="Pakrasi H.B."/>
        </authorList>
    </citation>
    <scope>NUCLEOTIDE SEQUENCE [LARGE SCALE GENOMIC DNA]</scope>
    <source>
        <strain evidence="3">PCC 7424</strain>
    </source>
</reference>
<dbReference type="PANTHER" id="PTHR36933:SF1">
    <property type="entry name" value="SLL0788 PROTEIN"/>
    <property type="match status" value="1"/>
</dbReference>
<dbReference type="EMBL" id="CP001291">
    <property type="protein sequence ID" value="ACK69594.1"/>
    <property type="molecule type" value="Genomic_DNA"/>
</dbReference>
<name>B7K726_GLOC7</name>
<organism evidence="2 3">
    <name type="scientific">Gloeothece citriformis (strain PCC 7424)</name>
    <name type="common">Cyanothece sp. (strain PCC 7424)</name>
    <dbReference type="NCBI Taxonomy" id="65393"/>
    <lineage>
        <taxon>Bacteria</taxon>
        <taxon>Bacillati</taxon>
        <taxon>Cyanobacteriota</taxon>
        <taxon>Cyanophyceae</taxon>
        <taxon>Oscillatoriophycideae</taxon>
        <taxon>Chroococcales</taxon>
        <taxon>Aphanothecaceae</taxon>
        <taxon>Gloeothece</taxon>
        <taxon>Gloeothece citriformis</taxon>
    </lineage>
</organism>
<keyword evidence="3" id="KW-1185">Reference proteome</keyword>
<dbReference type="PANTHER" id="PTHR36933">
    <property type="entry name" value="SLL0788 PROTEIN"/>
    <property type="match status" value="1"/>
</dbReference>
<dbReference type="Pfam" id="PF03713">
    <property type="entry name" value="DUF305"/>
    <property type="match status" value="1"/>
</dbReference>
<dbReference type="RefSeq" id="WP_012598540.1">
    <property type="nucleotide sequence ID" value="NC_011729.1"/>
</dbReference>
<dbReference type="eggNOG" id="COG3544">
    <property type="taxonomic scope" value="Bacteria"/>
</dbReference>